<evidence type="ECO:0000313" key="4">
    <source>
        <dbReference type="EMBL" id="MDI5974268.1"/>
    </source>
</evidence>
<dbReference type="GO" id="GO:0016747">
    <property type="term" value="F:acyltransferase activity, transferring groups other than amino-acyl groups"/>
    <property type="evidence" value="ECO:0007669"/>
    <property type="project" value="UniProtKB-ARBA"/>
</dbReference>
<comment type="caution">
    <text evidence="4">The sequence shown here is derived from an EMBL/GenBank/DDBJ whole genome shotgun (WGS) entry which is preliminary data.</text>
</comment>
<keyword evidence="2" id="KW-0012">Acyltransferase</keyword>
<dbReference type="PANTHER" id="PTHR34069:SF3">
    <property type="entry name" value="ACYL-COA:ACYL-COA ALKYLTRANSFERASE"/>
    <property type="match status" value="1"/>
</dbReference>
<dbReference type="InterPro" id="IPR013747">
    <property type="entry name" value="ACP_syn_III_C"/>
</dbReference>
<protein>
    <submittedName>
        <fullName evidence="4">3-oxoacyl-[acyl-carrier-protein] synthase III C-terminal domain-containing protein</fullName>
    </submittedName>
</protein>
<gene>
    <name evidence="4" type="ORF">POF50_033830</name>
</gene>
<evidence type="ECO:0000256" key="1">
    <source>
        <dbReference type="ARBA" id="ARBA00022679"/>
    </source>
</evidence>
<dbReference type="GO" id="GO:0044550">
    <property type="term" value="P:secondary metabolite biosynthetic process"/>
    <property type="evidence" value="ECO:0007669"/>
    <property type="project" value="TreeGrafter"/>
</dbReference>
<proteinExistence type="predicted"/>
<evidence type="ECO:0000259" key="3">
    <source>
        <dbReference type="Pfam" id="PF08541"/>
    </source>
</evidence>
<evidence type="ECO:0000256" key="2">
    <source>
        <dbReference type="ARBA" id="ARBA00023315"/>
    </source>
</evidence>
<dbReference type="RefSeq" id="WP_271317525.1">
    <property type="nucleotide sequence ID" value="NZ_JABXJJ020000067.1"/>
</dbReference>
<dbReference type="Pfam" id="PF08541">
    <property type="entry name" value="ACP_syn_III_C"/>
    <property type="match status" value="1"/>
</dbReference>
<dbReference type="AlphaFoldDB" id="A0AA90H536"/>
<dbReference type="EMBL" id="JABXJJ020000067">
    <property type="protein sequence ID" value="MDI5974268.1"/>
    <property type="molecule type" value="Genomic_DNA"/>
</dbReference>
<feature type="domain" description="Beta-ketoacyl-[acyl-carrier-protein] synthase III C-terminal" evidence="3">
    <location>
        <begin position="230"/>
        <end position="319"/>
    </location>
</feature>
<dbReference type="InterPro" id="IPR016039">
    <property type="entry name" value="Thiolase-like"/>
</dbReference>
<name>A0AA90H536_9ACTN</name>
<dbReference type="SUPFAM" id="SSF53901">
    <property type="entry name" value="Thiolase-like"/>
    <property type="match status" value="1"/>
</dbReference>
<dbReference type="Gene3D" id="3.40.47.10">
    <property type="match status" value="2"/>
</dbReference>
<dbReference type="PANTHER" id="PTHR34069">
    <property type="entry name" value="3-OXOACYL-[ACYL-CARRIER-PROTEIN] SYNTHASE 3"/>
    <property type="match status" value="1"/>
</dbReference>
<accession>A0AA90H536</accession>
<organism evidence="4">
    <name type="scientific">Streptantibioticus silvisoli</name>
    <dbReference type="NCBI Taxonomy" id="2705255"/>
    <lineage>
        <taxon>Bacteria</taxon>
        <taxon>Bacillati</taxon>
        <taxon>Actinomycetota</taxon>
        <taxon>Actinomycetes</taxon>
        <taxon>Kitasatosporales</taxon>
        <taxon>Streptomycetaceae</taxon>
        <taxon>Streptantibioticus</taxon>
    </lineage>
</organism>
<keyword evidence="1" id="KW-0808">Transferase</keyword>
<reference evidence="4" key="1">
    <citation type="submission" date="2023-05" db="EMBL/GenBank/DDBJ databases">
        <title>Streptantibioticus silvisoli sp. nov., acidotolerant actinomycetes 1 from pine litter.</title>
        <authorList>
            <person name="Swiecimska M."/>
            <person name="Golinska P."/>
            <person name="Sangal V."/>
            <person name="Wachnowicz B."/>
            <person name="Goodfellow M."/>
        </authorList>
    </citation>
    <scope>NUCLEOTIDE SEQUENCE</scope>
    <source>
        <strain evidence="4">SL13</strain>
    </source>
</reference>
<sequence>MAAISNIVTVLPEKRLEVAAVAERERLSGPDLAVVEQLGVAAVRDADGRSATDLAVEATRLLLADGDAARAGAFLLVGGRYPQALMASEATRAQRDSGLTSAFSLGVSELGCVSVSAALLTGRGLLAADAALPGVVVAHGCTPPGPRRYRRPVTLNGDGAMALHLSQDGPLRILDMTLETNGEYWDLFQVDYLGQSFDAWTEVCRDTRRYSFSLAVETRKRFGRMNDDMLARQGLAIEDVDHFVTQNLSSGSFDFYEQNFDISIARACRRNLREYGHVGSSDIGLNLRAGMDDGEFQPGDLVLVMNSAPVAAWSSMLIEVTGPLPEMPAA</sequence>